<protein>
    <submittedName>
        <fullName evidence="2">Uncharacterized protein</fullName>
    </submittedName>
</protein>
<dbReference type="Proteomes" id="UP001451303">
    <property type="component" value="Unassembled WGS sequence"/>
</dbReference>
<name>A0ABR3DBA0_NEUIN</name>
<evidence type="ECO:0000313" key="2">
    <source>
        <dbReference type="EMBL" id="KAL0469960.1"/>
    </source>
</evidence>
<organism evidence="2 3">
    <name type="scientific">Neurospora intermedia</name>
    <dbReference type="NCBI Taxonomy" id="5142"/>
    <lineage>
        <taxon>Eukaryota</taxon>
        <taxon>Fungi</taxon>
        <taxon>Dikarya</taxon>
        <taxon>Ascomycota</taxon>
        <taxon>Pezizomycotina</taxon>
        <taxon>Sordariomycetes</taxon>
        <taxon>Sordariomycetidae</taxon>
        <taxon>Sordariales</taxon>
        <taxon>Sordariaceae</taxon>
        <taxon>Neurospora</taxon>
    </lineage>
</organism>
<proteinExistence type="predicted"/>
<reference evidence="2 3" key="1">
    <citation type="submission" date="2023-09" db="EMBL/GenBank/DDBJ databases">
        <title>Multi-omics analysis of a traditional fermented food reveals byproduct-associated fungal strains for waste-to-food upcycling.</title>
        <authorList>
            <consortium name="Lawrence Berkeley National Laboratory"/>
            <person name="Rekdal V.M."/>
            <person name="Villalobos-Escobedo J.M."/>
            <person name="Rodriguez-Valeron N."/>
            <person name="Garcia M.O."/>
            <person name="Vasquez D.P."/>
            <person name="Damayanti I."/>
            <person name="Sorensen P.M."/>
            <person name="Baidoo E.E."/>
            <person name="De Carvalho A.C."/>
            <person name="Riley R."/>
            <person name="Lipzen A."/>
            <person name="He G."/>
            <person name="Yan M."/>
            <person name="Haridas S."/>
            <person name="Daum C."/>
            <person name="Yoshinaga Y."/>
            <person name="Ng V."/>
            <person name="Grigoriev I.V."/>
            <person name="Munk R."/>
            <person name="Nuraida L."/>
            <person name="Wijaya C.H."/>
            <person name="Morales P.-C."/>
            <person name="Keasling J.D."/>
        </authorList>
    </citation>
    <scope>NUCLEOTIDE SEQUENCE [LARGE SCALE GENOMIC DNA]</scope>
    <source>
        <strain evidence="2 3">FGSC 2613</strain>
    </source>
</reference>
<keyword evidence="3" id="KW-1185">Reference proteome</keyword>
<sequence length="142" mass="15818">MSLPQFCNGLFWLKRVVLSCPCSICLYDHFVREHSCYGAPPASYQILLSLLVPSTVGVPQLRKPQHEKSGNVEGMSGKKVEILPTLHLTHRHTVRMKNLITVCRPVVRMDGTDLGGVFGGSDRGDEMNVVCACFVQWSQFVN</sequence>
<feature type="signal peptide" evidence="1">
    <location>
        <begin position="1"/>
        <end position="19"/>
    </location>
</feature>
<accession>A0ABR3DBA0</accession>
<feature type="chain" id="PRO_5047443467" evidence="1">
    <location>
        <begin position="20"/>
        <end position="142"/>
    </location>
</feature>
<comment type="caution">
    <text evidence="2">The sequence shown here is derived from an EMBL/GenBank/DDBJ whole genome shotgun (WGS) entry which is preliminary data.</text>
</comment>
<evidence type="ECO:0000256" key="1">
    <source>
        <dbReference type="SAM" id="SignalP"/>
    </source>
</evidence>
<keyword evidence="1" id="KW-0732">Signal</keyword>
<evidence type="ECO:0000313" key="3">
    <source>
        <dbReference type="Proteomes" id="UP001451303"/>
    </source>
</evidence>
<dbReference type="EMBL" id="JAVLET010000005">
    <property type="protein sequence ID" value="KAL0469960.1"/>
    <property type="molecule type" value="Genomic_DNA"/>
</dbReference>
<gene>
    <name evidence="2" type="ORF">QR685DRAFT_305681</name>
</gene>